<evidence type="ECO:0000313" key="2">
    <source>
        <dbReference type="EMBL" id="WNG47757.1"/>
    </source>
</evidence>
<accession>A0ABY9WX89</accession>
<dbReference type="SUPFAM" id="SSF56300">
    <property type="entry name" value="Metallo-dependent phosphatases"/>
    <property type="match status" value="1"/>
</dbReference>
<keyword evidence="3" id="KW-1185">Reference proteome</keyword>
<proteinExistence type="predicted"/>
<evidence type="ECO:0000313" key="3">
    <source>
        <dbReference type="Proteomes" id="UP001611383"/>
    </source>
</evidence>
<protein>
    <submittedName>
        <fullName evidence="2">Metallophosphatase</fullName>
    </submittedName>
</protein>
<dbReference type="PANTHER" id="PTHR33987:SF1">
    <property type="entry name" value="CALCINEURIN-LIKE METALLO-PHOSPHOESTERASE SUPERFAMILY PROTEIN"/>
    <property type="match status" value="1"/>
</dbReference>
<dbReference type="Proteomes" id="UP001611383">
    <property type="component" value="Chromosome"/>
</dbReference>
<dbReference type="EMBL" id="CP043494">
    <property type="protein sequence ID" value="WNG47757.1"/>
    <property type="molecule type" value="Genomic_DNA"/>
</dbReference>
<dbReference type="InterPro" id="IPR029052">
    <property type="entry name" value="Metallo-depent_PP-like"/>
</dbReference>
<dbReference type="InterPro" id="IPR018946">
    <property type="entry name" value="PhoD-like_MPP"/>
</dbReference>
<dbReference type="Pfam" id="PF09423">
    <property type="entry name" value="PhoD"/>
    <property type="match status" value="1"/>
</dbReference>
<dbReference type="Gene3D" id="3.60.21.70">
    <property type="entry name" value="PhoD-like phosphatase"/>
    <property type="match status" value="1"/>
</dbReference>
<organism evidence="2 3">
    <name type="scientific">Archangium minus</name>
    <dbReference type="NCBI Taxonomy" id="83450"/>
    <lineage>
        <taxon>Bacteria</taxon>
        <taxon>Pseudomonadati</taxon>
        <taxon>Myxococcota</taxon>
        <taxon>Myxococcia</taxon>
        <taxon>Myxococcales</taxon>
        <taxon>Cystobacterineae</taxon>
        <taxon>Archangiaceae</taxon>
        <taxon>Archangium</taxon>
    </lineage>
</organism>
<feature type="domain" description="PhoD-like phosphatase metallophosphatase" evidence="1">
    <location>
        <begin position="123"/>
        <end position="253"/>
    </location>
</feature>
<name>A0ABY9WX89_9BACT</name>
<sequence length="487" mass="54425">MSAEAVLRSCAAAPPGRLRVWLGVFGRTSAPSLGWSLNGVPLAPDAVHTVRPLESARTPAMLKENPGRAFSGVFDLPLPQTSNASRRARVEVRLDGGNPISAELRIMPREVPEGLDASFNVLLTSCFHWEEDTGGVVGRMVDDIRKVYQPDLVLAAGDQVYLDLPTLKNFQDDLPWLADKFEQDYRRNWTEESAYAQVLSAGPLLCIPDDHDYWNNYPLPAPHLQNTWSEEGRGQWALAARRMCEAFQHYDSTPFGAPLQFDVEPLSFFIADTRTFRTPDLKHMMTEETLQALTAWVSHCAKHGRIGIFSTGQSLLMEKPSLFGRTTEDTELPNYEDFGVLMKELERLMREAGDLLLLTGDVHWGRVTSLVPTDSLLSGRQAYEVISSPSSLVTTVGSDFFARLRQRFSGNAWERHPEACEAPPLFAPPGLQSRFQVHTEHLQRGNQVCLLSFQRRGGNVEVTPRYFPLDQGAAPVTVKPFLLRHGE</sequence>
<evidence type="ECO:0000259" key="1">
    <source>
        <dbReference type="Pfam" id="PF09423"/>
    </source>
</evidence>
<dbReference type="InterPro" id="IPR038607">
    <property type="entry name" value="PhoD-like_sf"/>
</dbReference>
<dbReference type="PANTHER" id="PTHR33987">
    <property type="entry name" value="CALCINEURIN-LIKE METALLO-PHOSPHOESTERASE SUPERFAMILY PROTEIN"/>
    <property type="match status" value="1"/>
</dbReference>
<gene>
    <name evidence="2" type="ORF">F0U60_29230</name>
</gene>
<reference evidence="2 3" key="1">
    <citation type="submission" date="2019-08" db="EMBL/GenBank/DDBJ databases">
        <title>Archangium and Cystobacter genomes.</title>
        <authorList>
            <person name="Chen I.-C.K."/>
            <person name="Wielgoss S."/>
        </authorList>
    </citation>
    <scope>NUCLEOTIDE SEQUENCE [LARGE SCALE GENOMIC DNA]</scope>
    <source>
        <strain evidence="2 3">Cbm 6</strain>
    </source>
</reference>